<sequence length="115" mass="12424">MRRGSHSGGPLDRPISGSTWLGISRSLAGEWHFVGFHFLSFLRNHASLMFPRPIIKQGMTSIIAMIFTACLSPLLHRETHGAGGLLIAYQSDQNVVEAKSVLQLDGALGALNNAV</sequence>
<protein>
    <submittedName>
        <fullName evidence="1">Uncharacterized protein</fullName>
    </submittedName>
</protein>
<name>A0AAP0GCV7_9ASPA</name>
<comment type="caution">
    <text evidence="1">The sequence shown here is derived from an EMBL/GenBank/DDBJ whole genome shotgun (WGS) entry which is preliminary data.</text>
</comment>
<accession>A0AAP0GCV7</accession>
<reference evidence="1 2" key="1">
    <citation type="journal article" date="2022" name="Nat. Plants">
        <title>Genomes of leafy and leafless Platanthera orchids illuminate the evolution of mycoheterotrophy.</title>
        <authorList>
            <person name="Li M.H."/>
            <person name="Liu K.W."/>
            <person name="Li Z."/>
            <person name="Lu H.C."/>
            <person name="Ye Q.L."/>
            <person name="Zhang D."/>
            <person name="Wang J.Y."/>
            <person name="Li Y.F."/>
            <person name="Zhong Z.M."/>
            <person name="Liu X."/>
            <person name="Yu X."/>
            <person name="Liu D.K."/>
            <person name="Tu X.D."/>
            <person name="Liu B."/>
            <person name="Hao Y."/>
            <person name="Liao X.Y."/>
            <person name="Jiang Y.T."/>
            <person name="Sun W.H."/>
            <person name="Chen J."/>
            <person name="Chen Y.Q."/>
            <person name="Ai Y."/>
            <person name="Zhai J.W."/>
            <person name="Wu S.S."/>
            <person name="Zhou Z."/>
            <person name="Hsiao Y.Y."/>
            <person name="Wu W.L."/>
            <person name="Chen Y.Y."/>
            <person name="Lin Y.F."/>
            <person name="Hsu J.L."/>
            <person name="Li C.Y."/>
            <person name="Wang Z.W."/>
            <person name="Zhao X."/>
            <person name="Zhong W.Y."/>
            <person name="Ma X.K."/>
            <person name="Ma L."/>
            <person name="Huang J."/>
            <person name="Chen G.Z."/>
            <person name="Huang M.Z."/>
            <person name="Huang L."/>
            <person name="Peng D.H."/>
            <person name="Luo Y.B."/>
            <person name="Zou S.Q."/>
            <person name="Chen S.P."/>
            <person name="Lan S."/>
            <person name="Tsai W.C."/>
            <person name="Van de Peer Y."/>
            <person name="Liu Z.J."/>
        </authorList>
    </citation>
    <scope>NUCLEOTIDE SEQUENCE [LARGE SCALE GENOMIC DNA]</scope>
    <source>
        <strain evidence="1">Lor287</strain>
    </source>
</reference>
<dbReference type="Proteomes" id="UP001418222">
    <property type="component" value="Unassembled WGS sequence"/>
</dbReference>
<evidence type="ECO:0000313" key="2">
    <source>
        <dbReference type="Proteomes" id="UP001418222"/>
    </source>
</evidence>
<gene>
    <name evidence="1" type="ORF">KSP39_PZI003635</name>
</gene>
<dbReference type="EMBL" id="JBBWWQ010000003">
    <property type="protein sequence ID" value="KAK8951823.1"/>
    <property type="molecule type" value="Genomic_DNA"/>
</dbReference>
<keyword evidence="2" id="KW-1185">Reference proteome</keyword>
<proteinExistence type="predicted"/>
<organism evidence="1 2">
    <name type="scientific">Platanthera zijinensis</name>
    <dbReference type="NCBI Taxonomy" id="2320716"/>
    <lineage>
        <taxon>Eukaryota</taxon>
        <taxon>Viridiplantae</taxon>
        <taxon>Streptophyta</taxon>
        <taxon>Embryophyta</taxon>
        <taxon>Tracheophyta</taxon>
        <taxon>Spermatophyta</taxon>
        <taxon>Magnoliopsida</taxon>
        <taxon>Liliopsida</taxon>
        <taxon>Asparagales</taxon>
        <taxon>Orchidaceae</taxon>
        <taxon>Orchidoideae</taxon>
        <taxon>Orchideae</taxon>
        <taxon>Orchidinae</taxon>
        <taxon>Platanthera</taxon>
    </lineage>
</organism>
<evidence type="ECO:0000313" key="1">
    <source>
        <dbReference type="EMBL" id="KAK8951823.1"/>
    </source>
</evidence>
<dbReference type="AlphaFoldDB" id="A0AAP0GCV7"/>